<dbReference type="PROSITE" id="PS51755">
    <property type="entry name" value="OMPR_PHOB"/>
    <property type="match status" value="1"/>
</dbReference>
<keyword evidence="6" id="KW-0804">Transcription</keyword>
<keyword evidence="5 9" id="KW-0238">DNA-binding</keyword>
<feature type="domain" description="Response regulatory" evidence="10">
    <location>
        <begin position="5"/>
        <end position="121"/>
    </location>
</feature>
<feature type="domain" description="OmpR/PhoB-type" evidence="11">
    <location>
        <begin position="138"/>
        <end position="236"/>
    </location>
</feature>
<evidence type="ECO:0000256" key="2">
    <source>
        <dbReference type="ARBA" id="ARBA00022553"/>
    </source>
</evidence>
<protein>
    <recommendedName>
        <fullName evidence="1">Stage 0 sporulation protein A homolog</fullName>
    </recommendedName>
</protein>
<dbReference type="InterPro" id="IPR001789">
    <property type="entry name" value="Sig_transdc_resp-reg_receiver"/>
</dbReference>
<keyword evidence="4" id="KW-0805">Transcription regulation</keyword>
<dbReference type="SUPFAM" id="SSF46894">
    <property type="entry name" value="C-terminal effector domain of the bipartite response regulators"/>
    <property type="match status" value="1"/>
</dbReference>
<dbReference type="Proteomes" id="UP000657006">
    <property type="component" value="Unassembled WGS sequence"/>
</dbReference>
<dbReference type="Pfam" id="PF00486">
    <property type="entry name" value="Trans_reg_C"/>
    <property type="match status" value="1"/>
</dbReference>
<dbReference type="InterPro" id="IPR036388">
    <property type="entry name" value="WH-like_DNA-bd_sf"/>
</dbReference>
<gene>
    <name evidence="12" type="ORF">H8730_07140</name>
</gene>
<dbReference type="CDD" id="cd00383">
    <property type="entry name" value="trans_reg_C"/>
    <property type="match status" value="1"/>
</dbReference>
<dbReference type="InterPro" id="IPR039420">
    <property type="entry name" value="WalR-like"/>
</dbReference>
<evidence type="ECO:0000256" key="4">
    <source>
        <dbReference type="ARBA" id="ARBA00023015"/>
    </source>
</evidence>
<evidence type="ECO:0000259" key="11">
    <source>
        <dbReference type="PROSITE" id="PS51755"/>
    </source>
</evidence>
<dbReference type="GO" id="GO:0000156">
    <property type="term" value="F:phosphorelay response regulator activity"/>
    <property type="evidence" value="ECO:0007669"/>
    <property type="project" value="TreeGrafter"/>
</dbReference>
<keyword evidence="13" id="KW-1185">Reference proteome</keyword>
<evidence type="ECO:0000256" key="6">
    <source>
        <dbReference type="ARBA" id="ARBA00023163"/>
    </source>
</evidence>
<feature type="modified residue" description="4-aspartylphosphate" evidence="8">
    <location>
        <position position="54"/>
    </location>
</feature>
<dbReference type="PANTHER" id="PTHR48111:SF40">
    <property type="entry name" value="PHOSPHATE REGULON TRANSCRIPTIONAL REGULATORY PROTEIN PHOB"/>
    <property type="match status" value="1"/>
</dbReference>
<dbReference type="GO" id="GO:0032993">
    <property type="term" value="C:protein-DNA complex"/>
    <property type="evidence" value="ECO:0007669"/>
    <property type="project" value="TreeGrafter"/>
</dbReference>
<dbReference type="SUPFAM" id="SSF52172">
    <property type="entry name" value="CheY-like"/>
    <property type="match status" value="1"/>
</dbReference>
<dbReference type="InterPro" id="IPR016032">
    <property type="entry name" value="Sig_transdc_resp-reg_C-effctor"/>
</dbReference>
<accession>A0A926DRM2</accession>
<dbReference type="GO" id="GO:0005829">
    <property type="term" value="C:cytosol"/>
    <property type="evidence" value="ECO:0007669"/>
    <property type="project" value="TreeGrafter"/>
</dbReference>
<dbReference type="SMART" id="SM00862">
    <property type="entry name" value="Trans_reg_C"/>
    <property type="match status" value="1"/>
</dbReference>
<dbReference type="GO" id="GO:0006355">
    <property type="term" value="P:regulation of DNA-templated transcription"/>
    <property type="evidence" value="ECO:0007669"/>
    <property type="project" value="InterPro"/>
</dbReference>
<proteinExistence type="predicted"/>
<dbReference type="PROSITE" id="PS50110">
    <property type="entry name" value="RESPONSE_REGULATORY"/>
    <property type="match status" value="1"/>
</dbReference>
<evidence type="ECO:0000313" key="12">
    <source>
        <dbReference type="EMBL" id="MBC8543316.1"/>
    </source>
</evidence>
<name>A0A926DRM2_9FIRM</name>
<dbReference type="InterPro" id="IPR011006">
    <property type="entry name" value="CheY-like_superfamily"/>
</dbReference>
<comment type="function">
    <text evidence="7">May play the central regulatory role in sporulation. It may be an element of the effector pathway responsible for the activation of sporulation genes in response to nutritional stress. Spo0A may act in concert with spo0H (a sigma factor) to control the expression of some genes that are critical to the sporulation process.</text>
</comment>
<organism evidence="12 13">
    <name type="scientific">Bianquea renquensis</name>
    <dbReference type="NCBI Taxonomy" id="2763661"/>
    <lineage>
        <taxon>Bacteria</taxon>
        <taxon>Bacillati</taxon>
        <taxon>Bacillota</taxon>
        <taxon>Clostridia</taxon>
        <taxon>Eubacteriales</taxon>
        <taxon>Bianqueaceae</taxon>
        <taxon>Bianquea</taxon>
    </lineage>
</organism>
<evidence type="ECO:0000256" key="8">
    <source>
        <dbReference type="PROSITE-ProRule" id="PRU00169"/>
    </source>
</evidence>
<dbReference type="EMBL" id="JACRSQ010000008">
    <property type="protein sequence ID" value="MBC8543316.1"/>
    <property type="molecule type" value="Genomic_DNA"/>
</dbReference>
<keyword evidence="3" id="KW-0902">Two-component regulatory system</keyword>
<evidence type="ECO:0000256" key="5">
    <source>
        <dbReference type="ARBA" id="ARBA00023125"/>
    </source>
</evidence>
<evidence type="ECO:0000256" key="7">
    <source>
        <dbReference type="ARBA" id="ARBA00024867"/>
    </source>
</evidence>
<evidence type="ECO:0000256" key="1">
    <source>
        <dbReference type="ARBA" id="ARBA00018672"/>
    </source>
</evidence>
<evidence type="ECO:0000256" key="3">
    <source>
        <dbReference type="ARBA" id="ARBA00023012"/>
    </source>
</evidence>
<dbReference type="AlphaFoldDB" id="A0A926DRM2"/>
<evidence type="ECO:0000313" key="13">
    <source>
        <dbReference type="Proteomes" id="UP000657006"/>
    </source>
</evidence>
<sequence length="237" mass="27546">MEFTNILVVDDEENILELLIYNLEKNGYHVYSSDTGEKALQILNEYSIDLAVLDLMLPGIDGLEILKYIRGNERLKDLPVILLTAKNEEVHKVIGLELGADDYMGKPFGVSELLARIKALLRRIHLDRDYNKTGDSQEEKIHVRDLVINKSTHQIIRDSKVMDMPLKEFQLLYLLASNPERVFTRDYLLEKLWGYDYIGETRTVDVHIRNIRKKLETEGYGAYIKTIRGLGYKFIRE</sequence>
<dbReference type="GO" id="GO:0000976">
    <property type="term" value="F:transcription cis-regulatory region binding"/>
    <property type="evidence" value="ECO:0007669"/>
    <property type="project" value="TreeGrafter"/>
</dbReference>
<dbReference type="Gene3D" id="6.10.250.690">
    <property type="match status" value="1"/>
</dbReference>
<dbReference type="PANTHER" id="PTHR48111">
    <property type="entry name" value="REGULATOR OF RPOS"/>
    <property type="match status" value="1"/>
</dbReference>
<dbReference type="RefSeq" id="WP_177719501.1">
    <property type="nucleotide sequence ID" value="NZ_JACRSQ010000008.1"/>
</dbReference>
<dbReference type="InterPro" id="IPR001867">
    <property type="entry name" value="OmpR/PhoB-type_DNA-bd"/>
</dbReference>
<dbReference type="Pfam" id="PF00072">
    <property type="entry name" value="Response_reg"/>
    <property type="match status" value="1"/>
</dbReference>
<evidence type="ECO:0000256" key="9">
    <source>
        <dbReference type="PROSITE-ProRule" id="PRU01091"/>
    </source>
</evidence>
<reference evidence="12" key="1">
    <citation type="submission" date="2020-08" db="EMBL/GenBank/DDBJ databases">
        <title>Genome public.</title>
        <authorList>
            <person name="Liu C."/>
            <person name="Sun Q."/>
        </authorList>
    </citation>
    <scope>NUCLEOTIDE SEQUENCE</scope>
    <source>
        <strain evidence="12">NSJ-32</strain>
    </source>
</reference>
<evidence type="ECO:0000259" key="10">
    <source>
        <dbReference type="PROSITE" id="PS50110"/>
    </source>
</evidence>
<dbReference type="Gene3D" id="1.10.10.10">
    <property type="entry name" value="Winged helix-like DNA-binding domain superfamily/Winged helix DNA-binding domain"/>
    <property type="match status" value="1"/>
</dbReference>
<feature type="DNA-binding region" description="OmpR/PhoB-type" evidence="9">
    <location>
        <begin position="138"/>
        <end position="236"/>
    </location>
</feature>
<dbReference type="SMART" id="SM00448">
    <property type="entry name" value="REC"/>
    <property type="match status" value="1"/>
</dbReference>
<dbReference type="Gene3D" id="3.40.50.2300">
    <property type="match status" value="1"/>
</dbReference>
<comment type="caution">
    <text evidence="12">The sequence shown here is derived from an EMBL/GenBank/DDBJ whole genome shotgun (WGS) entry which is preliminary data.</text>
</comment>
<keyword evidence="2 8" id="KW-0597">Phosphoprotein</keyword>
<dbReference type="FunFam" id="3.40.50.2300:FF:000001">
    <property type="entry name" value="DNA-binding response regulator PhoB"/>
    <property type="match status" value="1"/>
</dbReference>
<dbReference type="FunFam" id="1.10.10.10:FF:000018">
    <property type="entry name" value="DNA-binding response regulator ResD"/>
    <property type="match status" value="1"/>
</dbReference>